<organism evidence="2 3">
    <name type="scientific">Hortaea werneckii</name>
    <name type="common">Black yeast</name>
    <name type="synonym">Cladosporium werneckii</name>
    <dbReference type="NCBI Taxonomy" id="91943"/>
    <lineage>
        <taxon>Eukaryota</taxon>
        <taxon>Fungi</taxon>
        <taxon>Dikarya</taxon>
        <taxon>Ascomycota</taxon>
        <taxon>Pezizomycotina</taxon>
        <taxon>Dothideomycetes</taxon>
        <taxon>Dothideomycetidae</taxon>
        <taxon>Mycosphaerellales</taxon>
        <taxon>Teratosphaeriaceae</taxon>
        <taxon>Hortaea</taxon>
    </lineage>
</organism>
<feature type="region of interest" description="Disordered" evidence="1">
    <location>
        <begin position="454"/>
        <end position="491"/>
    </location>
</feature>
<dbReference type="AlphaFoldDB" id="A0A3M7FLB2"/>
<evidence type="ECO:0000256" key="1">
    <source>
        <dbReference type="SAM" id="MobiDB-lite"/>
    </source>
</evidence>
<comment type="caution">
    <text evidence="2">The sequence shown here is derived from an EMBL/GenBank/DDBJ whole genome shotgun (WGS) entry which is preliminary data.</text>
</comment>
<feature type="compositionally biased region" description="Polar residues" evidence="1">
    <location>
        <begin position="73"/>
        <end position="82"/>
    </location>
</feature>
<feature type="region of interest" description="Disordered" evidence="1">
    <location>
        <begin position="240"/>
        <end position="262"/>
    </location>
</feature>
<evidence type="ECO:0000313" key="2">
    <source>
        <dbReference type="EMBL" id="RMY89628.1"/>
    </source>
</evidence>
<feature type="compositionally biased region" description="Basic residues" evidence="1">
    <location>
        <begin position="8"/>
        <end position="17"/>
    </location>
</feature>
<feature type="compositionally biased region" description="Polar residues" evidence="1">
    <location>
        <begin position="45"/>
        <end position="54"/>
    </location>
</feature>
<sequence length="491" mass="54453">MSNQQVRRSARAPKPKRKFGELDEVEAPLQNKRKAPKAAGRPSGNDHQAPQSGETKGAKQAQLIPSDFKGTTDEQGSSSNKPTGGPRATLDKPWHCANRMCNTGMTWFQRDGTAQQAVGRKSISQFFGRNKKATGLIDNDVFHTYCRKCYQRRYYQYSHQTEDGADFKNKPEEGVACFHMLNLRAQFVRLQLWRPDATFSVQFNKAMTDRHNDYQAFLRQHNQVAAAARADYDVKYPLRQSKSTKKAPKSRRDAGDVDATLPKPEESFPVDLYDTFLINCCGSDYSYDRITQVLDYIQNWLDAGTVRSIPPVEFLISGEQPTETINSHEDNYMLWLETVDNRRYVNRGDGHDANNKSANQGHHGAPSPVAGPSRPALPSGNDASRSSNVLNNDQDEDAASPPPFKLSQLTPAQQFEIARQNANFIGIKLPPGDGKLLYISDGVQAAKAKRDAEIAADNDGDSVGGVVESIEPREDDADGNVPPVTGKKPII</sequence>
<dbReference type="Proteomes" id="UP000281468">
    <property type="component" value="Unassembled WGS sequence"/>
</dbReference>
<reference evidence="2 3" key="1">
    <citation type="journal article" date="2018" name="BMC Genomics">
        <title>Genomic evidence for intraspecific hybridization in a clonal and extremely halotolerant yeast.</title>
        <authorList>
            <person name="Gostincar C."/>
            <person name="Stajich J.E."/>
            <person name="Zupancic J."/>
            <person name="Zalar P."/>
            <person name="Gunde-Cimerman N."/>
        </authorList>
    </citation>
    <scope>NUCLEOTIDE SEQUENCE [LARGE SCALE GENOMIC DNA]</scope>
    <source>
        <strain evidence="2 3">EXF-171</strain>
    </source>
</reference>
<feature type="compositionally biased region" description="Polar residues" evidence="1">
    <location>
        <begin position="381"/>
        <end position="392"/>
    </location>
</feature>
<feature type="region of interest" description="Disordered" evidence="1">
    <location>
        <begin position="346"/>
        <end position="406"/>
    </location>
</feature>
<dbReference type="EMBL" id="QWIQ01000396">
    <property type="protein sequence ID" value="RMY89628.1"/>
    <property type="molecule type" value="Genomic_DNA"/>
</dbReference>
<evidence type="ECO:0000313" key="3">
    <source>
        <dbReference type="Proteomes" id="UP000281468"/>
    </source>
</evidence>
<protein>
    <submittedName>
        <fullName evidence="2">Uncharacterized protein</fullName>
    </submittedName>
</protein>
<gene>
    <name evidence="2" type="ORF">D0862_10162</name>
</gene>
<accession>A0A3M7FLB2</accession>
<proteinExistence type="predicted"/>
<name>A0A3M7FLB2_HORWE</name>
<feature type="region of interest" description="Disordered" evidence="1">
    <location>
        <begin position="1"/>
        <end position="92"/>
    </location>
</feature>